<dbReference type="AlphaFoldDB" id="A0AA97GXX7"/>
<accession>A0AA97GXX7</accession>
<dbReference type="EMBL" id="CP128986">
    <property type="protein sequence ID" value="WOC14218.1"/>
    <property type="molecule type" value="Genomic_DNA"/>
</dbReference>
<reference evidence="4" key="1">
    <citation type="submission" date="2023-06" db="EMBL/GenBank/DDBJ databases">
        <title>Gordonia sp. nov. and Pseudochrobactrum sp. nov., two species isolated from the burying beetle Nicrophorus vespilloides.</title>
        <authorList>
            <person name="Poehlein A."/>
            <person name="Guzman J."/>
            <person name="Daniel R."/>
            <person name="Vilcinskas A."/>
        </authorList>
    </citation>
    <scope>NUCLEOTIDE SEQUENCE</scope>
    <source>
        <strain evidence="4">MP11Mi</strain>
    </source>
</reference>
<dbReference type="Pfam" id="PF01478">
    <property type="entry name" value="Peptidase_A24"/>
    <property type="match status" value="1"/>
</dbReference>
<dbReference type="GO" id="GO:0016020">
    <property type="term" value="C:membrane"/>
    <property type="evidence" value="ECO:0007669"/>
    <property type="project" value="InterPro"/>
</dbReference>
<sequence length="137" mass="12898">MLAFVIAVALVLACAAAACATADVRTGRIPNALTLPAIGLVAAAGIVDPLVPLAGALCASVYAVAFAFRTCGGGDVKLAAVVGGAVGAPAAALTTVVIAAGFSLVVSLVGRRRAVVHGPALVAAAGLVAACSIAAGP</sequence>
<evidence type="ECO:0000256" key="1">
    <source>
        <dbReference type="SAM" id="Phobius"/>
    </source>
</evidence>
<proteinExistence type="predicted"/>
<dbReference type="GO" id="GO:0004190">
    <property type="term" value="F:aspartic-type endopeptidase activity"/>
    <property type="evidence" value="ECO:0007669"/>
    <property type="project" value="InterPro"/>
</dbReference>
<feature type="transmembrane region" description="Helical" evidence="1">
    <location>
        <begin position="114"/>
        <end position="135"/>
    </location>
</feature>
<keyword evidence="1" id="KW-1133">Transmembrane helix</keyword>
<name>A0AA97GXX7_9ACTN</name>
<feature type="transmembrane region" description="Helical" evidence="1">
    <location>
        <begin position="38"/>
        <end position="66"/>
    </location>
</feature>
<feature type="chain" id="PRO_5041736475" description="Prepilin type IV endopeptidase peptidase domain-containing protein" evidence="2">
    <location>
        <begin position="21"/>
        <end position="137"/>
    </location>
</feature>
<feature type="signal peptide" evidence="2">
    <location>
        <begin position="1"/>
        <end position="20"/>
    </location>
</feature>
<organism evidence="4">
    <name type="scientific">Gordonia sp. MP11Mi</name>
    <dbReference type="NCBI Taxonomy" id="3022769"/>
    <lineage>
        <taxon>Bacteria</taxon>
        <taxon>Bacillati</taxon>
        <taxon>Actinomycetota</taxon>
        <taxon>Actinomycetes</taxon>
        <taxon>Mycobacteriales</taxon>
        <taxon>Gordoniaceae</taxon>
        <taxon>Gordonia</taxon>
    </lineage>
</organism>
<feature type="domain" description="Prepilin type IV endopeptidase peptidase" evidence="3">
    <location>
        <begin position="10"/>
        <end position="103"/>
    </location>
</feature>
<dbReference type="RefSeq" id="WP_420039971.1">
    <property type="nucleotide sequence ID" value="NZ_CP128986.1"/>
</dbReference>
<gene>
    <name evidence="4" type="ORF">MP11Mi_33320</name>
</gene>
<keyword evidence="1" id="KW-0812">Transmembrane</keyword>
<evidence type="ECO:0000259" key="3">
    <source>
        <dbReference type="Pfam" id="PF01478"/>
    </source>
</evidence>
<keyword evidence="1" id="KW-0472">Membrane</keyword>
<dbReference type="InterPro" id="IPR000045">
    <property type="entry name" value="Prepilin_IV_endopep_pep"/>
</dbReference>
<keyword evidence="2" id="KW-0732">Signal</keyword>
<evidence type="ECO:0000313" key="4">
    <source>
        <dbReference type="EMBL" id="WOC14218.1"/>
    </source>
</evidence>
<protein>
    <recommendedName>
        <fullName evidence="3">Prepilin type IV endopeptidase peptidase domain-containing protein</fullName>
    </recommendedName>
</protein>
<evidence type="ECO:0000256" key="2">
    <source>
        <dbReference type="SAM" id="SignalP"/>
    </source>
</evidence>
<dbReference type="Gene3D" id="1.20.120.1220">
    <property type="match status" value="1"/>
</dbReference>
<feature type="transmembrane region" description="Helical" evidence="1">
    <location>
        <begin position="78"/>
        <end position="102"/>
    </location>
</feature>